<evidence type="ECO:0000256" key="3">
    <source>
        <dbReference type="ARBA" id="ARBA00022618"/>
    </source>
</evidence>
<dbReference type="Pfam" id="PF00933">
    <property type="entry name" value="Glyco_hydro_3"/>
    <property type="match status" value="1"/>
</dbReference>
<comment type="pathway">
    <text evidence="10">Cell wall biogenesis; peptidoglycan recycling.</text>
</comment>
<dbReference type="PANTHER" id="PTHR30480:SF13">
    <property type="entry name" value="BETA-HEXOSAMINIDASE"/>
    <property type="match status" value="1"/>
</dbReference>
<organism evidence="12 13">
    <name type="scientific">Lampropedia cohaerens</name>
    <dbReference type="NCBI Taxonomy" id="1610491"/>
    <lineage>
        <taxon>Bacteria</taxon>
        <taxon>Pseudomonadati</taxon>
        <taxon>Pseudomonadota</taxon>
        <taxon>Betaproteobacteria</taxon>
        <taxon>Burkholderiales</taxon>
        <taxon>Comamonadaceae</taxon>
        <taxon>Lampropedia</taxon>
    </lineage>
</organism>
<dbReference type="InterPro" id="IPR022956">
    <property type="entry name" value="Beta_hexosaminidase_bac"/>
</dbReference>
<keyword evidence="3 10" id="KW-0132">Cell division</keyword>
<keyword evidence="5 10" id="KW-0133">Cell shape</keyword>
<comment type="subcellular location">
    <subcellularLocation>
        <location evidence="10">Cytoplasm</location>
    </subcellularLocation>
</comment>
<feature type="site" description="Important for catalytic activity" evidence="10">
    <location>
        <position position="193"/>
    </location>
</feature>
<sequence length="368" mass="39827">MTAHAPLFLDVAGTTLTAQDRARLAHPLVAGVILFSRNWESRAQLRALCAAIKRVRPNILIGVDQEGGRVQRFRTDGFTVLPPMRALGRMWDDDAMAGAHRSQAGVGAMRAVDTAVAIGYVLGAELRACGVDLSFAPVLDLDWGGSCVIGDRALHRDARVVTVLGQALMHGLLKAGMQHCAKHFPGHGYVKADSHTAIPVDRRSLATILRDDAAPYAWLSSTLTATMVAHVVYARVDPVPAGYSRRWLQDILRDRLHFQGAVFSDDLSMAAARVIDGQAVDVVEASCRALQAGCDALLLCNQSLGDGVALDQWLEGMAQARQQGRWQPDPASPQRLAALRPQSAALEWQALQQQPAYRLALEKVRSAV</sequence>
<dbReference type="NCBIfam" id="NF003740">
    <property type="entry name" value="PRK05337.1"/>
    <property type="match status" value="1"/>
</dbReference>
<feature type="binding site" evidence="10">
    <location>
        <position position="72"/>
    </location>
    <ligand>
        <name>substrate</name>
    </ligand>
</feature>
<keyword evidence="7 10" id="KW-0326">Glycosidase</keyword>
<comment type="caution">
    <text evidence="12">The sequence shown here is derived from an EMBL/GenBank/DDBJ whole genome shotgun (WGS) entry which is preliminary data.</text>
</comment>
<dbReference type="SUPFAM" id="SSF51445">
    <property type="entry name" value="(Trans)glycosidases"/>
    <property type="match status" value="1"/>
</dbReference>
<dbReference type="GO" id="GO:0009254">
    <property type="term" value="P:peptidoglycan turnover"/>
    <property type="evidence" value="ECO:0007669"/>
    <property type="project" value="UniProtKB-UniRule"/>
</dbReference>
<keyword evidence="6 10" id="KW-0573">Peptidoglycan synthesis</keyword>
<evidence type="ECO:0000256" key="7">
    <source>
        <dbReference type="ARBA" id="ARBA00023295"/>
    </source>
</evidence>
<evidence type="ECO:0000256" key="5">
    <source>
        <dbReference type="ARBA" id="ARBA00022960"/>
    </source>
</evidence>
<dbReference type="AlphaFoldDB" id="A0A0U1PXE6"/>
<keyword evidence="4 10" id="KW-0378">Hydrolase</keyword>
<evidence type="ECO:0000256" key="9">
    <source>
        <dbReference type="ARBA" id="ARBA00023316"/>
    </source>
</evidence>
<dbReference type="OrthoDB" id="9786661at2"/>
<accession>A0A0U1PXE6</accession>
<evidence type="ECO:0000259" key="11">
    <source>
        <dbReference type="Pfam" id="PF00933"/>
    </source>
</evidence>
<dbReference type="STRING" id="1610491.AAV94_13180"/>
<dbReference type="EC" id="3.2.1.52" evidence="10"/>
<evidence type="ECO:0000256" key="10">
    <source>
        <dbReference type="HAMAP-Rule" id="MF_00364"/>
    </source>
</evidence>
<dbReference type="GO" id="GO:0005975">
    <property type="term" value="P:carbohydrate metabolic process"/>
    <property type="evidence" value="ECO:0007669"/>
    <property type="project" value="InterPro"/>
</dbReference>
<dbReference type="GO" id="GO:0008360">
    <property type="term" value="P:regulation of cell shape"/>
    <property type="evidence" value="ECO:0007669"/>
    <property type="project" value="UniProtKB-KW"/>
</dbReference>
<evidence type="ECO:0000256" key="8">
    <source>
        <dbReference type="ARBA" id="ARBA00023306"/>
    </source>
</evidence>
<dbReference type="HAMAP" id="MF_00364">
    <property type="entry name" value="NagZ"/>
    <property type="match status" value="1"/>
</dbReference>
<dbReference type="GO" id="GO:0005737">
    <property type="term" value="C:cytoplasm"/>
    <property type="evidence" value="ECO:0007669"/>
    <property type="project" value="UniProtKB-SubCell"/>
</dbReference>
<keyword evidence="8 10" id="KW-0131">Cell cycle</keyword>
<dbReference type="PANTHER" id="PTHR30480">
    <property type="entry name" value="BETA-HEXOSAMINIDASE-RELATED"/>
    <property type="match status" value="1"/>
</dbReference>
<evidence type="ECO:0000256" key="1">
    <source>
        <dbReference type="ARBA" id="ARBA00001231"/>
    </source>
</evidence>
<feature type="active site" description="Nucleophile" evidence="10">
    <location>
        <position position="265"/>
    </location>
</feature>
<protein>
    <recommendedName>
        <fullName evidence="10">Beta-hexosaminidase</fullName>
        <ecNumber evidence="10">3.2.1.52</ecNumber>
    </recommendedName>
    <alternativeName>
        <fullName evidence="10">Beta-N-acetylhexosaminidase</fullName>
    </alternativeName>
    <alternativeName>
        <fullName evidence="10">N-acetyl-beta-glucosaminidase</fullName>
    </alternativeName>
</protein>
<dbReference type="Proteomes" id="UP000050580">
    <property type="component" value="Unassembled WGS sequence"/>
</dbReference>
<dbReference type="GO" id="GO:0071555">
    <property type="term" value="P:cell wall organization"/>
    <property type="evidence" value="ECO:0007669"/>
    <property type="project" value="UniProtKB-KW"/>
</dbReference>
<evidence type="ECO:0000313" key="12">
    <source>
        <dbReference type="EMBL" id="KKW67005.1"/>
    </source>
</evidence>
<dbReference type="UniPathway" id="UPA00544"/>
<evidence type="ECO:0000256" key="2">
    <source>
        <dbReference type="ARBA" id="ARBA00022490"/>
    </source>
</evidence>
<feature type="binding site" evidence="10">
    <location>
        <position position="152"/>
    </location>
    <ligand>
        <name>substrate</name>
    </ligand>
</feature>
<dbReference type="GO" id="GO:0009252">
    <property type="term" value="P:peptidoglycan biosynthetic process"/>
    <property type="evidence" value="ECO:0007669"/>
    <property type="project" value="UniProtKB-KW"/>
</dbReference>
<dbReference type="InterPro" id="IPR001764">
    <property type="entry name" value="Glyco_hydro_3_N"/>
</dbReference>
<keyword evidence="9 10" id="KW-0961">Cell wall biogenesis/degradation</keyword>
<dbReference type="RefSeq" id="WP_046742670.1">
    <property type="nucleotide sequence ID" value="NZ_LBNQ01000040.1"/>
</dbReference>
<gene>
    <name evidence="10" type="primary">nagZ</name>
    <name evidence="12" type="ORF">AAV94_13180</name>
</gene>
<proteinExistence type="inferred from homology"/>
<feature type="binding site" evidence="10">
    <location>
        <begin position="182"/>
        <end position="183"/>
    </location>
    <ligand>
        <name>substrate</name>
    </ligand>
</feature>
<dbReference type="GO" id="GO:0051301">
    <property type="term" value="P:cell division"/>
    <property type="evidence" value="ECO:0007669"/>
    <property type="project" value="UniProtKB-KW"/>
</dbReference>
<dbReference type="InterPro" id="IPR017853">
    <property type="entry name" value="GH"/>
</dbReference>
<dbReference type="InterPro" id="IPR036962">
    <property type="entry name" value="Glyco_hydro_3_N_sf"/>
</dbReference>
<reference evidence="12 13" key="1">
    <citation type="submission" date="2015-05" db="EMBL/GenBank/DDBJ databases">
        <title>Draft genome sequence of Lampropedia sp. CT6, isolated from the microbial mat of a hot water spring, located at Manikaran, India.</title>
        <authorList>
            <person name="Tripathi C."/>
            <person name="Rani P."/>
            <person name="Mahato N.K."/>
            <person name="Lal R."/>
        </authorList>
    </citation>
    <scope>NUCLEOTIDE SEQUENCE [LARGE SCALE GENOMIC DNA]</scope>
    <source>
        <strain evidence="12 13">CT6</strain>
    </source>
</reference>
<comment type="catalytic activity">
    <reaction evidence="1 10">
        <text>Hydrolysis of terminal non-reducing N-acetyl-D-hexosamine residues in N-acetyl-beta-D-hexosaminides.</text>
        <dbReference type="EC" id="3.2.1.52"/>
    </reaction>
</comment>
<dbReference type="EMBL" id="LBNQ01000040">
    <property type="protein sequence ID" value="KKW67005.1"/>
    <property type="molecule type" value="Genomic_DNA"/>
</dbReference>
<keyword evidence="13" id="KW-1185">Reference proteome</keyword>
<keyword evidence="2 10" id="KW-0963">Cytoplasm</keyword>
<feature type="active site" description="Proton donor/acceptor" evidence="10">
    <location>
        <position position="195"/>
    </location>
</feature>
<comment type="similarity">
    <text evidence="10">Belongs to the glycosyl hydrolase 3 family. NagZ subfamily.</text>
</comment>
<feature type="binding site" evidence="10">
    <location>
        <position position="64"/>
    </location>
    <ligand>
        <name>substrate</name>
    </ligand>
</feature>
<name>A0A0U1PXE6_9BURK</name>
<dbReference type="GO" id="GO:0004563">
    <property type="term" value="F:beta-N-acetylhexosaminidase activity"/>
    <property type="evidence" value="ECO:0007669"/>
    <property type="project" value="UniProtKB-UniRule"/>
</dbReference>
<evidence type="ECO:0000256" key="6">
    <source>
        <dbReference type="ARBA" id="ARBA00022984"/>
    </source>
</evidence>
<dbReference type="Gene3D" id="3.20.20.300">
    <property type="entry name" value="Glycoside hydrolase, family 3, N-terminal domain"/>
    <property type="match status" value="1"/>
</dbReference>
<evidence type="ECO:0000313" key="13">
    <source>
        <dbReference type="Proteomes" id="UP000050580"/>
    </source>
</evidence>
<comment type="function">
    <text evidence="10">Plays a role in peptidoglycan recycling by cleaving the terminal beta-1,4-linked N-acetylglucosamine (GlcNAc) from peptide-linked peptidoglycan fragments, giving rise to free GlcNAc, anhydro-N-acetylmuramic acid and anhydro-N-acetylmuramic acid-linked peptides.</text>
</comment>
<feature type="domain" description="Glycoside hydrolase family 3 N-terminal" evidence="11">
    <location>
        <begin position="17"/>
        <end position="304"/>
    </location>
</feature>
<evidence type="ECO:0000256" key="4">
    <source>
        <dbReference type="ARBA" id="ARBA00022801"/>
    </source>
</evidence>
<dbReference type="InterPro" id="IPR050226">
    <property type="entry name" value="NagZ_Beta-hexosaminidase"/>
</dbReference>
<dbReference type="PATRIC" id="fig|1610491.3.peg.2800"/>